<dbReference type="Proteomes" id="UP000275078">
    <property type="component" value="Unassembled WGS sequence"/>
</dbReference>
<sequence>MAAPTTSPPTTASHQTLTTLLSNPLILHTICTHLPLPSLTALTLVNHTFANLILHTPSTHRTITIPSSHAAHALSRLFSLPLFQRDTQILRFESRTSLPLQDLARLLTTTPHRVRILSLLNSRFPTYDLSGFLLNLLNTLPTDSPLKALYLFSTPTGSVDKHYLKSDHRAFWVGFIKLARERGVLLDADVCRSSLHDSSLHSLPQQIADVFLPKPCAGCGITDGNAVLKTPVPLETADLTNACLPAHLRDSDRRHSSTGSYRCGVCCEGRVCRRCDKWWCETCLPGFREPQLLRRTPGGSVLGHGNLKSVKGVWLGCDSCEAVCAECLVESREMCGRCGNELCGEHEKIGSTRKIGSARNFDPRFNGKGRRLGGDVKRGCVEEGTTGVCHDCWRGLQHNPRRMFLARLA</sequence>
<name>A0A3N4HPB9_ASCIM</name>
<proteinExistence type="predicted"/>
<reference evidence="1 2" key="1">
    <citation type="journal article" date="2018" name="Nat. Ecol. Evol.">
        <title>Pezizomycetes genomes reveal the molecular basis of ectomycorrhizal truffle lifestyle.</title>
        <authorList>
            <person name="Murat C."/>
            <person name="Payen T."/>
            <person name="Noel B."/>
            <person name="Kuo A."/>
            <person name="Morin E."/>
            <person name="Chen J."/>
            <person name="Kohler A."/>
            <person name="Krizsan K."/>
            <person name="Balestrini R."/>
            <person name="Da Silva C."/>
            <person name="Montanini B."/>
            <person name="Hainaut M."/>
            <person name="Levati E."/>
            <person name="Barry K.W."/>
            <person name="Belfiori B."/>
            <person name="Cichocki N."/>
            <person name="Clum A."/>
            <person name="Dockter R.B."/>
            <person name="Fauchery L."/>
            <person name="Guy J."/>
            <person name="Iotti M."/>
            <person name="Le Tacon F."/>
            <person name="Lindquist E.A."/>
            <person name="Lipzen A."/>
            <person name="Malagnac F."/>
            <person name="Mello A."/>
            <person name="Molinier V."/>
            <person name="Miyauchi S."/>
            <person name="Poulain J."/>
            <person name="Riccioni C."/>
            <person name="Rubini A."/>
            <person name="Sitrit Y."/>
            <person name="Splivallo R."/>
            <person name="Traeger S."/>
            <person name="Wang M."/>
            <person name="Zifcakova L."/>
            <person name="Wipf D."/>
            <person name="Zambonelli A."/>
            <person name="Paolocci F."/>
            <person name="Nowrousian M."/>
            <person name="Ottonello S."/>
            <person name="Baldrian P."/>
            <person name="Spatafora J.W."/>
            <person name="Henrissat B."/>
            <person name="Nagy L.G."/>
            <person name="Aury J.M."/>
            <person name="Wincker P."/>
            <person name="Grigoriev I.V."/>
            <person name="Bonfante P."/>
            <person name="Martin F.M."/>
        </authorList>
    </citation>
    <scope>NUCLEOTIDE SEQUENCE [LARGE SCALE GENOMIC DNA]</scope>
    <source>
        <strain evidence="1 2">RN42</strain>
    </source>
</reference>
<organism evidence="1 2">
    <name type="scientific">Ascobolus immersus RN42</name>
    <dbReference type="NCBI Taxonomy" id="1160509"/>
    <lineage>
        <taxon>Eukaryota</taxon>
        <taxon>Fungi</taxon>
        <taxon>Dikarya</taxon>
        <taxon>Ascomycota</taxon>
        <taxon>Pezizomycotina</taxon>
        <taxon>Pezizomycetes</taxon>
        <taxon>Pezizales</taxon>
        <taxon>Ascobolaceae</taxon>
        <taxon>Ascobolus</taxon>
    </lineage>
</organism>
<dbReference type="AlphaFoldDB" id="A0A3N4HPB9"/>
<evidence type="ECO:0000313" key="1">
    <source>
        <dbReference type="EMBL" id="RPA73891.1"/>
    </source>
</evidence>
<gene>
    <name evidence="1" type="ORF">BJ508DRAFT_418845</name>
</gene>
<dbReference type="STRING" id="1160509.A0A3N4HPB9"/>
<evidence type="ECO:0008006" key="3">
    <source>
        <dbReference type="Google" id="ProtNLM"/>
    </source>
</evidence>
<evidence type="ECO:0000313" key="2">
    <source>
        <dbReference type="Proteomes" id="UP000275078"/>
    </source>
</evidence>
<dbReference type="EMBL" id="ML119807">
    <property type="protein sequence ID" value="RPA73891.1"/>
    <property type="molecule type" value="Genomic_DNA"/>
</dbReference>
<keyword evidence="2" id="KW-1185">Reference proteome</keyword>
<protein>
    <recommendedName>
        <fullName evidence="3">F-box domain-containing protein</fullName>
    </recommendedName>
</protein>
<accession>A0A3N4HPB9</accession>